<dbReference type="AlphaFoldDB" id="A0A7R9EK64"/>
<name>A0A7R9EK64_9NEOP</name>
<evidence type="ECO:0000313" key="2">
    <source>
        <dbReference type="EMBL" id="CAD7434767.1"/>
    </source>
</evidence>
<accession>A0A7R9EK64</accession>
<protein>
    <submittedName>
        <fullName evidence="2">Uncharacterized protein</fullName>
    </submittedName>
</protein>
<organism evidence="2">
    <name type="scientific">Timema monikensis</name>
    <dbReference type="NCBI Taxonomy" id="170555"/>
    <lineage>
        <taxon>Eukaryota</taxon>
        <taxon>Metazoa</taxon>
        <taxon>Ecdysozoa</taxon>
        <taxon>Arthropoda</taxon>
        <taxon>Hexapoda</taxon>
        <taxon>Insecta</taxon>
        <taxon>Pterygota</taxon>
        <taxon>Neoptera</taxon>
        <taxon>Polyneoptera</taxon>
        <taxon>Phasmatodea</taxon>
        <taxon>Timematodea</taxon>
        <taxon>Timematoidea</taxon>
        <taxon>Timematidae</taxon>
        <taxon>Timema</taxon>
    </lineage>
</organism>
<feature type="compositionally biased region" description="Basic and acidic residues" evidence="1">
    <location>
        <begin position="117"/>
        <end position="139"/>
    </location>
</feature>
<proteinExistence type="predicted"/>
<evidence type="ECO:0000256" key="1">
    <source>
        <dbReference type="SAM" id="MobiDB-lite"/>
    </source>
</evidence>
<dbReference type="InterPro" id="IPR000048">
    <property type="entry name" value="IQ_motif_EF-hand-BS"/>
</dbReference>
<sequence length="380" mass="42847">MTSHRVRQGETDASVLVTSHSSSKVLMKCVHADHPPIRVWSATSETGRPSLSGPVSLTSLRKSKEKPVPSLFVSTPIMKWHSTAADLLDDLRQSVGGIKNVEFSSGMLHAARRASSKRREAIEEMKKKESEEANRSKTKLETVNKLETKKRKLLQQAEEEASALQTEIDLEKKRLRQIEQQLVMDPMLQKHGAIRVDFVPPGLRELVMDISREVRDREGGLCSYQVSENSSWTSPGRASFSCLTRLPITAVYHLSVFKQVLRHQPLYLYRFIADYLECVNTVKKHAQVAAKLVGEMLENAELESFLLKQGVSHDVANRASVIIQATFRGHRARKMQQEEQDLKHVQKFLKNLGVDEQSANEAASKIQASDYLVRRDSLLA</sequence>
<reference evidence="2" key="1">
    <citation type="submission" date="2020-11" db="EMBL/GenBank/DDBJ databases">
        <authorList>
            <person name="Tran Van P."/>
        </authorList>
    </citation>
    <scope>NUCLEOTIDE SEQUENCE</scope>
</reference>
<gene>
    <name evidence="2" type="ORF">TMSB3V08_LOCUS11417</name>
</gene>
<dbReference type="PROSITE" id="PS50096">
    <property type="entry name" value="IQ"/>
    <property type="match status" value="1"/>
</dbReference>
<dbReference type="Pfam" id="PF00612">
    <property type="entry name" value="IQ"/>
    <property type="match status" value="1"/>
</dbReference>
<feature type="region of interest" description="Disordered" evidence="1">
    <location>
        <begin position="112"/>
        <end position="139"/>
    </location>
</feature>
<dbReference type="SMART" id="SM00015">
    <property type="entry name" value="IQ"/>
    <property type="match status" value="1"/>
</dbReference>
<dbReference type="EMBL" id="OB798208">
    <property type="protein sequence ID" value="CAD7434767.1"/>
    <property type="molecule type" value="Genomic_DNA"/>
</dbReference>
<dbReference type="CDD" id="cd23767">
    <property type="entry name" value="IQCD"/>
    <property type="match status" value="1"/>
</dbReference>